<proteinExistence type="predicted"/>
<dbReference type="PANTHER" id="PTHR37625:SF4">
    <property type="entry name" value="OUTER MEMBRANE LIPOPROTEIN"/>
    <property type="match status" value="1"/>
</dbReference>
<reference evidence="1 4" key="2">
    <citation type="submission" date="2017-01" db="EMBL/GenBank/DDBJ databases">
        <authorList>
            <person name="Wolfgang W.J."/>
            <person name="Cole J."/>
            <person name="Wroblewski D."/>
            <person name="Mcginnis J."/>
            <person name="Musser K.A."/>
        </authorList>
    </citation>
    <scope>NUCLEOTIDE SEQUENCE</scope>
    <source>
        <strain evidence="1">124861</strain>
        <strain evidence="2 4">93087</strain>
    </source>
</reference>
<dbReference type="STRING" id="1931275.BV914_05270"/>
<comment type="caution">
    <text evidence="1">The sequence shown here is derived from an EMBL/GenBank/DDBJ whole genome shotgun (WGS) entry which is preliminary data.</text>
</comment>
<dbReference type="NCBIfam" id="TIGR03352">
    <property type="entry name" value="VI_chp_3"/>
    <property type="match status" value="1"/>
</dbReference>
<accession>A0A1X3DFI9</accession>
<dbReference type="InterPro" id="IPR038706">
    <property type="entry name" value="Type_VI_SciN-like_sf"/>
</dbReference>
<dbReference type="Gene3D" id="2.60.40.4150">
    <property type="entry name" value="Type VI secretion system, lipoprotein SciN"/>
    <property type="match status" value="1"/>
</dbReference>
<dbReference type="InterPro" id="IPR017734">
    <property type="entry name" value="T6SS_SciN"/>
</dbReference>
<reference evidence="3" key="1">
    <citation type="submission" date="2017-01" db="EMBL/GenBank/DDBJ databases">
        <authorList>
            <person name="Mah S.A."/>
            <person name="Swanson W.J."/>
            <person name="Moy G.W."/>
            <person name="Vacquier V.D."/>
        </authorList>
    </citation>
    <scope>NUCLEOTIDE SEQUENCE [LARGE SCALE GENOMIC DNA]</scope>
    <source>
        <strain evidence="3">124861</strain>
    </source>
</reference>
<keyword evidence="1" id="KW-0449">Lipoprotein</keyword>
<keyword evidence="4" id="KW-1185">Reference proteome</keyword>
<dbReference type="PANTHER" id="PTHR37625">
    <property type="entry name" value="OUTER MEMBRANE LIPOPROTEIN-RELATED"/>
    <property type="match status" value="1"/>
</dbReference>
<organism evidence="1 3">
    <name type="scientific">Neisseria dumasiana</name>
    <dbReference type="NCBI Taxonomy" id="1931275"/>
    <lineage>
        <taxon>Bacteria</taxon>
        <taxon>Pseudomonadati</taxon>
        <taxon>Pseudomonadota</taxon>
        <taxon>Betaproteobacteria</taxon>
        <taxon>Neisseriales</taxon>
        <taxon>Neisseriaceae</taxon>
        <taxon>Neisseria</taxon>
    </lineage>
</organism>
<evidence type="ECO:0000313" key="3">
    <source>
        <dbReference type="Proteomes" id="UP000193303"/>
    </source>
</evidence>
<dbReference type="Proteomes" id="UP000193346">
    <property type="component" value="Unassembled WGS sequence"/>
</dbReference>
<dbReference type="PROSITE" id="PS51257">
    <property type="entry name" value="PROKAR_LIPOPROTEIN"/>
    <property type="match status" value="1"/>
</dbReference>
<name>A0A1X3DFI9_9NEIS</name>
<sequence length="181" mass="20292">MKAKLNFKKYTQIVMYGLLLAGLTGCGAWQTVKDGTVKTSSSIFFSKLKVLKLDIIARHGVNQTERGQSLSTVVRIYQLKDNQSFDAAAYRDLLNQDTVLLGDNLLASKQLTFRPGEAISVDEEIHPDTKYVGLVAFFNRADDSQTWKVLIPKKKFSNKKALVIELKEVGLYMQDGKKADK</sequence>
<evidence type="ECO:0000313" key="2">
    <source>
        <dbReference type="EMBL" id="OSI34876.1"/>
    </source>
</evidence>
<evidence type="ECO:0000313" key="4">
    <source>
        <dbReference type="Proteomes" id="UP000193346"/>
    </source>
</evidence>
<dbReference type="RefSeq" id="WP_054600150.1">
    <property type="nucleotide sequence ID" value="NZ_CP091509.1"/>
</dbReference>
<protein>
    <submittedName>
        <fullName evidence="1">Type VI secretion system-associated lipoprotein</fullName>
    </submittedName>
</protein>
<evidence type="ECO:0000313" key="1">
    <source>
        <dbReference type="EMBL" id="OSI18678.1"/>
    </source>
</evidence>
<dbReference type="AlphaFoldDB" id="A0A1X3DFI9"/>
<dbReference type="EMBL" id="MTAC01000013">
    <property type="protein sequence ID" value="OSI34876.1"/>
    <property type="molecule type" value="Genomic_DNA"/>
</dbReference>
<dbReference type="Pfam" id="PF12790">
    <property type="entry name" value="T6SS-SciN"/>
    <property type="match status" value="1"/>
</dbReference>
<dbReference type="Proteomes" id="UP000193303">
    <property type="component" value="Unassembled WGS sequence"/>
</dbReference>
<dbReference type="EMBL" id="MTAB01000024">
    <property type="protein sequence ID" value="OSI18678.1"/>
    <property type="molecule type" value="Genomic_DNA"/>
</dbReference>
<gene>
    <name evidence="1" type="ORF">BV912_09550</name>
    <name evidence="2" type="ORF">BV913_06445</name>
</gene>